<gene>
    <name evidence="1" type="ORF">PCOR1329_LOCUS6235</name>
</gene>
<evidence type="ECO:0000313" key="1">
    <source>
        <dbReference type="EMBL" id="CAK0797038.1"/>
    </source>
</evidence>
<organism evidence="1 2">
    <name type="scientific">Prorocentrum cordatum</name>
    <dbReference type="NCBI Taxonomy" id="2364126"/>
    <lineage>
        <taxon>Eukaryota</taxon>
        <taxon>Sar</taxon>
        <taxon>Alveolata</taxon>
        <taxon>Dinophyceae</taxon>
        <taxon>Prorocentrales</taxon>
        <taxon>Prorocentraceae</taxon>
        <taxon>Prorocentrum</taxon>
    </lineage>
</organism>
<protein>
    <submittedName>
        <fullName evidence="1">Uncharacterized protein</fullName>
    </submittedName>
</protein>
<name>A0ABN9PYK7_9DINO</name>
<sequence>MVAFGVHHAAATAQLHPGRPTLLAMFFPTSLASRRARPLEVQPAPSGSAFAVSAALRAHPTTSLVFGAFSAELLSWQHTPLAQLGLGAPLATAHRLPRLAATARNTEFPGILPQGCTLLELPRAFQLSQPAPAAAAPAAAFVSWPGRLVLRSVACRAL</sequence>
<dbReference type="EMBL" id="CAUYUJ010001669">
    <property type="protein sequence ID" value="CAK0797038.1"/>
    <property type="molecule type" value="Genomic_DNA"/>
</dbReference>
<keyword evidence="2" id="KW-1185">Reference proteome</keyword>
<accession>A0ABN9PYK7</accession>
<evidence type="ECO:0000313" key="2">
    <source>
        <dbReference type="Proteomes" id="UP001189429"/>
    </source>
</evidence>
<reference evidence="1" key="1">
    <citation type="submission" date="2023-10" db="EMBL/GenBank/DDBJ databases">
        <authorList>
            <person name="Chen Y."/>
            <person name="Shah S."/>
            <person name="Dougan E. K."/>
            <person name="Thang M."/>
            <person name="Chan C."/>
        </authorList>
    </citation>
    <scope>NUCLEOTIDE SEQUENCE [LARGE SCALE GENOMIC DNA]</scope>
</reference>
<dbReference type="Proteomes" id="UP001189429">
    <property type="component" value="Unassembled WGS sequence"/>
</dbReference>
<comment type="caution">
    <text evidence="1">The sequence shown here is derived from an EMBL/GenBank/DDBJ whole genome shotgun (WGS) entry which is preliminary data.</text>
</comment>
<proteinExistence type="predicted"/>